<comment type="caution">
    <text evidence="2">The sequence shown here is derived from an EMBL/GenBank/DDBJ whole genome shotgun (WGS) entry which is preliminary data.</text>
</comment>
<dbReference type="KEGG" id="opa:HPODL_01175"/>
<dbReference type="OMA" id="RCFKEAH"/>
<evidence type="ECO:0000313" key="2">
    <source>
        <dbReference type="EMBL" id="ESW97064.1"/>
    </source>
</evidence>
<gene>
    <name evidence="2" type="ORF">HPODL_01175</name>
</gene>
<dbReference type="InterPro" id="IPR019417">
    <property type="entry name" value="DUF2415"/>
</dbReference>
<name>W1Q9K6_OGAPD</name>
<feature type="domain" description="DUF2415" evidence="1">
    <location>
        <begin position="282"/>
        <end position="320"/>
    </location>
</feature>
<dbReference type="AlphaFoldDB" id="W1Q9K6"/>
<accession>W1Q9K6</accession>
<protein>
    <recommendedName>
        <fullName evidence="1">DUF2415 domain-containing protein</fullName>
    </recommendedName>
</protein>
<keyword evidence="3" id="KW-1185">Reference proteome</keyword>
<dbReference type="Proteomes" id="UP000008673">
    <property type="component" value="Unassembled WGS sequence"/>
</dbReference>
<dbReference type="SUPFAM" id="SSF50969">
    <property type="entry name" value="YVTN repeat-like/Quinoprotein amine dehydrogenase"/>
    <property type="match status" value="1"/>
</dbReference>
<dbReference type="eggNOG" id="KOG4532">
    <property type="taxonomic scope" value="Eukaryota"/>
</dbReference>
<dbReference type="HOGENOM" id="CLU_027079_0_0_1"/>
<evidence type="ECO:0000313" key="3">
    <source>
        <dbReference type="Proteomes" id="UP000008673"/>
    </source>
</evidence>
<dbReference type="EMBL" id="AEOI02000009">
    <property type="protein sequence ID" value="ESW97064.1"/>
    <property type="molecule type" value="Genomic_DNA"/>
</dbReference>
<dbReference type="PANTHER" id="PTHR43991:SF9">
    <property type="entry name" value="DUF2415 DOMAIN-CONTAINING PROTEIN"/>
    <property type="match status" value="1"/>
</dbReference>
<reference evidence="2 3" key="1">
    <citation type="journal article" date="2013" name="BMC Genomics">
        <title>Genome sequence and analysis of methylotrophic yeast Hansenula polymorpha DL1.</title>
        <authorList>
            <person name="Ravin N.V."/>
            <person name="Eldarov M.A."/>
            <person name="Kadnikov V.V."/>
            <person name="Beletsky A.V."/>
            <person name="Schneider J."/>
            <person name="Mardanova E.S."/>
            <person name="Smekalova E.M."/>
            <person name="Zvereva M.I."/>
            <person name="Dontsova O.A."/>
            <person name="Mardanov A.V."/>
            <person name="Skryabin K.G."/>
        </authorList>
    </citation>
    <scope>NUCLEOTIDE SEQUENCE [LARGE SCALE GENOMIC DNA]</scope>
    <source>
        <strain evidence="3">ATCC 26012 / BCRC 20466 / JCM 22074 / NRRL Y-7560 / DL-1</strain>
    </source>
</reference>
<dbReference type="STRING" id="871575.W1Q9K6"/>
<evidence type="ECO:0000259" key="1">
    <source>
        <dbReference type="Pfam" id="PF10313"/>
    </source>
</evidence>
<organism evidence="2 3">
    <name type="scientific">Ogataea parapolymorpha (strain ATCC 26012 / BCRC 20466 / JCM 22074 / NRRL Y-7560 / DL-1)</name>
    <name type="common">Yeast</name>
    <name type="synonym">Hansenula polymorpha</name>
    <dbReference type="NCBI Taxonomy" id="871575"/>
    <lineage>
        <taxon>Eukaryota</taxon>
        <taxon>Fungi</taxon>
        <taxon>Dikarya</taxon>
        <taxon>Ascomycota</taxon>
        <taxon>Saccharomycotina</taxon>
        <taxon>Pichiomycetes</taxon>
        <taxon>Pichiales</taxon>
        <taxon>Pichiaceae</taxon>
        <taxon>Ogataea</taxon>
    </lineage>
</organism>
<dbReference type="RefSeq" id="XP_013933149.1">
    <property type="nucleotide sequence ID" value="XM_014077674.1"/>
</dbReference>
<dbReference type="PANTHER" id="PTHR43991">
    <property type="entry name" value="WD REPEAT PROTEIN (AFU_ORTHOLOGUE AFUA_8G05640)-RELATED"/>
    <property type="match status" value="1"/>
</dbReference>
<dbReference type="OrthoDB" id="418169at2759"/>
<dbReference type="Pfam" id="PF10313">
    <property type="entry name" value="DUF2415"/>
    <property type="match status" value="1"/>
</dbReference>
<dbReference type="InterPro" id="IPR011044">
    <property type="entry name" value="Quino_amine_DH_bsu"/>
</dbReference>
<proteinExistence type="predicted"/>
<sequence length="465" mass="51636">MTIDTLTTPESRETKKYVSQGTTPSFLVPSSSYYNINITMSHWQLKDLVCSASNTNSVYFPSGNNLMSLDLSRKGNRGSKCLKSVTKFETSPRCLKEKDDLIAVGGVVSATPQGVTLGSCRGLFGLYTKINDSVINKNVGTLINNCVSLYKVSNSAYKTILCNNDHNMYLLDVTNYGLAQSQMNINVGVPLNHSSISPDSKSMIAVGDSSKVFVLHSDENMADIKGQQSISTNYLCGISTDWSSSGMQFSVCFQDGANLVYDIRRQDHALHEIHSTRLDASGDFRVCKFSGGTEDLLFISEHQGRVHVVDTRDYSKHQVILLPRVLHDSEASTYNQPIVKSVEEVLALDAAHLDQANSQSSGLRLGQRPPMRSILNDRANQPRRFQYDTTDEPTPRHFESPQHFIGEVTLDEDTVQYLDSSVEICGLDVSRVHDSSSLVIGSEEGLIHWGIDSWKRRCFPSFEMF</sequence>
<dbReference type="GeneID" id="25770639"/>